<dbReference type="InterPro" id="IPR000182">
    <property type="entry name" value="GNAT_dom"/>
</dbReference>
<dbReference type="PANTHER" id="PTHR43792:SF8">
    <property type="entry name" value="[RIBOSOMAL PROTEIN US5]-ALANINE N-ACETYLTRANSFERASE"/>
    <property type="match status" value="1"/>
</dbReference>
<reference evidence="5 6" key="1">
    <citation type="submission" date="2020-03" db="EMBL/GenBank/DDBJ databases">
        <title>Roseomonas selenitidurans sp. nov. isolated from urban soil.</title>
        <authorList>
            <person name="Liu H."/>
        </authorList>
    </citation>
    <scope>NUCLEOTIDE SEQUENCE [LARGE SCALE GENOMIC DNA]</scope>
    <source>
        <strain evidence="5 6">BU-1</strain>
    </source>
</reference>
<evidence type="ECO:0000256" key="3">
    <source>
        <dbReference type="ARBA" id="ARBA00038502"/>
    </source>
</evidence>
<keyword evidence="2" id="KW-0012">Acyltransferase</keyword>
<protein>
    <submittedName>
        <fullName evidence="5">GNAT family N-acetyltransferase</fullName>
    </submittedName>
</protein>
<dbReference type="RefSeq" id="WP_168033216.1">
    <property type="nucleotide sequence ID" value="NZ_JAAVNE010000031.1"/>
</dbReference>
<comment type="caution">
    <text evidence="5">The sequence shown here is derived from an EMBL/GenBank/DDBJ whole genome shotgun (WGS) entry which is preliminary data.</text>
</comment>
<gene>
    <name evidence="5" type="ORF">HEQ75_17985</name>
</gene>
<organism evidence="5 6">
    <name type="scientific">Falsiroseomonas selenitidurans</name>
    <dbReference type="NCBI Taxonomy" id="2716335"/>
    <lineage>
        <taxon>Bacteria</taxon>
        <taxon>Pseudomonadati</taxon>
        <taxon>Pseudomonadota</taxon>
        <taxon>Alphaproteobacteria</taxon>
        <taxon>Acetobacterales</taxon>
        <taxon>Roseomonadaceae</taxon>
        <taxon>Falsiroseomonas</taxon>
    </lineage>
</organism>
<dbReference type="Proteomes" id="UP000787635">
    <property type="component" value="Unassembled WGS sequence"/>
</dbReference>
<feature type="domain" description="N-acetyltransferase" evidence="4">
    <location>
        <begin position="15"/>
        <end position="155"/>
    </location>
</feature>
<keyword evidence="6" id="KW-1185">Reference proteome</keyword>
<dbReference type="Pfam" id="PF13302">
    <property type="entry name" value="Acetyltransf_3"/>
    <property type="match status" value="1"/>
</dbReference>
<dbReference type="InterPro" id="IPR016181">
    <property type="entry name" value="Acyl_CoA_acyltransferase"/>
</dbReference>
<dbReference type="PANTHER" id="PTHR43792">
    <property type="entry name" value="GNAT FAMILY, PUTATIVE (AFU_ORTHOLOGUE AFUA_3G00765)-RELATED-RELATED"/>
    <property type="match status" value="1"/>
</dbReference>
<proteinExistence type="inferred from homology"/>
<evidence type="ECO:0000313" key="6">
    <source>
        <dbReference type="Proteomes" id="UP000787635"/>
    </source>
</evidence>
<name>A0ABX1E6F9_9PROT</name>
<dbReference type="InterPro" id="IPR051531">
    <property type="entry name" value="N-acetyltransferase"/>
</dbReference>
<keyword evidence="1" id="KW-0808">Transferase</keyword>
<evidence type="ECO:0000313" key="5">
    <source>
        <dbReference type="EMBL" id="NKC32761.1"/>
    </source>
</evidence>
<evidence type="ECO:0000256" key="2">
    <source>
        <dbReference type="ARBA" id="ARBA00023315"/>
    </source>
</evidence>
<comment type="similarity">
    <text evidence="3">Belongs to the acetyltransferase family. RimJ subfamily.</text>
</comment>
<dbReference type="EMBL" id="JAAVNE010000031">
    <property type="protein sequence ID" value="NKC32761.1"/>
    <property type="molecule type" value="Genomic_DNA"/>
</dbReference>
<dbReference type="SUPFAM" id="SSF55729">
    <property type="entry name" value="Acyl-CoA N-acyltransferases (Nat)"/>
    <property type="match status" value="1"/>
</dbReference>
<accession>A0ABX1E6F9</accession>
<sequence length="212" mass="22531">MNASGEACREVYTRRLCLRLPWPEDAAALAAMMGPSISARLASWPVHLAPGAAAQRLADARAAALAGLALPMVITRRSNGQVLGWVSATRAEADRNRAVLTYWLGDEFHGEGLMREAAPAALSAAFAVLGVSEVRAAVQTDNLASRAVLRGLGMRPLGLGRIWCAARGREEQCEWWSVLRPIEAALPQTDVVAALQLDPPLHQPAGLDAATP</sequence>
<evidence type="ECO:0000256" key="1">
    <source>
        <dbReference type="ARBA" id="ARBA00022679"/>
    </source>
</evidence>
<dbReference type="Gene3D" id="3.40.630.30">
    <property type="match status" value="1"/>
</dbReference>
<evidence type="ECO:0000259" key="4">
    <source>
        <dbReference type="Pfam" id="PF13302"/>
    </source>
</evidence>